<dbReference type="Pfam" id="PF13439">
    <property type="entry name" value="Glyco_transf_4"/>
    <property type="match status" value="1"/>
</dbReference>
<dbReference type="CDD" id="cd03801">
    <property type="entry name" value="GT4_PimA-like"/>
    <property type="match status" value="1"/>
</dbReference>
<dbReference type="AlphaFoldDB" id="A0A350H7R5"/>
<reference evidence="3 4" key="1">
    <citation type="journal article" date="2018" name="Nat. Biotechnol.">
        <title>A standardized bacterial taxonomy based on genome phylogeny substantially revises the tree of life.</title>
        <authorList>
            <person name="Parks D.H."/>
            <person name="Chuvochina M."/>
            <person name="Waite D.W."/>
            <person name="Rinke C."/>
            <person name="Skarshewski A."/>
            <person name="Chaumeil P.A."/>
            <person name="Hugenholtz P."/>
        </authorList>
    </citation>
    <scope>NUCLEOTIDE SEQUENCE [LARGE SCALE GENOMIC DNA]</scope>
    <source>
        <strain evidence="3">UBA9956</strain>
    </source>
</reference>
<gene>
    <name evidence="3" type="ORF">DCW38_00105</name>
</gene>
<organism evidence="3 4">
    <name type="scientific">candidate division WOR-3 bacterium</name>
    <dbReference type="NCBI Taxonomy" id="2052148"/>
    <lineage>
        <taxon>Bacteria</taxon>
        <taxon>Bacteria division WOR-3</taxon>
    </lineage>
</organism>
<dbReference type="InterPro" id="IPR028098">
    <property type="entry name" value="Glyco_trans_4-like_N"/>
</dbReference>
<dbReference type="SUPFAM" id="SSF53756">
    <property type="entry name" value="UDP-Glycosyltransferase/glycogen phosphorylase"/>
    <property type="match status" value="1"/>
</dbReference>
<sequence>MNILIINWRDMKNPLYGGAEIHITKIAEHLAIENNVTFLTSGYKDAKDEIANDVKYVHIGHELTFNFTVYANIRRIIKEYNIDLIIEDINKVPFYTPLFTKIPVLVIIPHIFGETIFKQAPFLGALYVYLSEKPIKAVYRDSYFEVISESTKDDLIRRGIDKEKIMVAECGVDSIDYPDINKSLHPLIVYVGRLKKYKSVDHIILAMPEILKKHKDAKLMIVGAGDYRQKLEDLVKSMDLSERVVFTGYVSEQRKFEILKEAWVSVYPSLIEGWGIVNIEANSLKTPVLSANVPGLRDSVKDGFSGVLYEYGDILELASKIDYVISDKRRYEEFCDNSYKWAQNFNWSRTVSLTSDFIKKVIR</sequence>
<dbReference type="EMBL" id="DMZY01000003">
    <property type="protein sequence ID" value="HAV91581.1"/>
    <property type="molecule type" value="Genomic_DNA"/>
</dbReference>
<dbReference type="GO" id="GO:0016758">
    <property type="term" value="F:hexosyltransferase activity"/>
    <property type="evidence" value="ECO:0007669"/>
    <property type="project" value="TreeGrafter"/>
</dbReference>
<feature type="domain" description="Glycosyl transferase family 1" evidence="1">
    <location>
        <begin position="186"/>
        <end position="341"/>
    </location>
</feature>
<evidence type="ECO:0000259" key="2">
    <source>
        <dbReference type="Pfam" id="PF13439"/>
    </source>
</evidence>
<protein>
    <recommendedName>
        <fullName evidence="5">Glycosyltransferase family 1 protein</fullName>
    </recommendedName>
</protein>
<dbReference type="PANTHER" id="PTHR45947">
    <property type="entry name" value="SULFOQUINOVOSYL TRANSFERASE SQD2"/>
    <property type="match status" value="1"/>
</dbReference>
<evidence type="ECO:0000259" key="1">
    <source>
        <dbReference type="Pfam" id="PF00534"/>
    </source>
</evidence>
<dbReference type="Gene3D" id="3.40.50.2000">
    <property type="entry name" value="Glycogen Phosphorylase B"/>
    <property type="match status" value="2"/>
</dbReference>
<name>A0A350H7R5_UNCW3</name>
<dbReference type="PANTHER" id="PTHR45947:SF3">
    <property type="entry name" value="SULFOQUINOVOSYL TRANSFERASE SQD2"/>
    <property type="match status" value="1"/>
</dbReference>
<feature type="domain" description="Glycosyltransferase subfamily 4-like N-terminal" evidence="2">
    <location>
        <begin position="16"/>
        <end position="173"/>
    </location>
</feature>
<dbReference type="InterPro" id="IPR050194">
    <property type="entry name" value="Glycosyltransferase_grp1"/>
</dbReference>
<dbReference type="InterPro" id="IPR001296">
    <property type="entry name" value="Glyco_trans_1"/>
</dbReference>
<proteinExistence type="predicted"/>
<comment type="caution">
    <text evidence="3">The sequence shown here is derived from an EMBL/GenBank/DDBJ whole genome shotgun (WGS) entry which is preliminary data.</text>
</comment>
<dbReference type="Proteomes" id="UP000264062">
    <property type="component" value="Unassembled WGS sequence"/>
</dbReference>
<accession>A0A350H7R5</accession>
<dbReference type="Pfam" id="PF00534">
    <property type="entry name" value="Glycos_transf_1"/>
    <property type="match status" value="1"/>
</dbReference>
<evidence type="ECO:0000313" key="4">
    <source>
        <dbReference type="Proteomes" id="UP000264062"/>
    </source>
</evidence>
<evidence type="ECO:0008006" key="5">
    <source>
        <dbReference type="Google" id="ProtNLM"/>
    </source>
</evidence>
<evidence type="ECO:0000313" key="3">
    <source>
        <dbReference type="EMBL" id="HAV91581.1"/>
    </source>
</evidence>